<dbReference type="SUPFAM" id="SSF47345">
    <property type="entry name" value="Colicin E immunity proteins"/>
    <property type="match status" value="1"/>
</dbReference>
<dbReference type="CDD" id="cd16363">
    <property type="entry name" value="Col_Im_like"/>
    <property type="match status" value="1"/>
</dbReference>
<dbReference type="InterPro" id="IPR000290">
    <property type="entry name" value="Colicin_pyocin"/>
</dbReference>
<reference evidence="3" key="1">
    <citation type="submission" date="2012-09" db="EMBL/GenBank/DDBJ databases">
        <title>Genome Sequence of alkane-degrading Bacterium Alcanivorax balearicus MACL04.</title>
        <authorList>
            <person name="Lai Q."/>
            <person name="Shao Z."/>
        </authorList>
    </citation>
    <scope>NUCLEOTIDE SEQUENCE</scope>
    <source>
        <strain evidence="3">MACL04</strain>
    </source>
</reference>
<dbReference type="Pfam" id="PF01320">
    <property type="entry name" value="Colicin_Pyocin"/>
    <property type="match status" value="1"/>
</dbReference>
<comment type="caution">
    <text evidence="3">The sequence shown here is derived from an EMBL/GenBank/DDBJ whole genome shotgun (WGS) entry which is preliminary data.</text>
</comment>
<evidence type="ECO:0000256" key="1">
    <source>
        <dbReference type="ARBA" id="ARBA00009346"/>
    </source>
</evidence>
<dbReference type="Gene3D" id="1.10.1200.20">
    <property type="entry name" value="Colicin E immunity protein"/>
    <property type="match status" value="1"/>
</dbReference>
<keyword evidence="2" id="KW-0079">Bacteriocin immunity</keyword>
<organism evidence="3 4">
    <name type="scientific">Alloalcanivorax balearicus MACL04</name>
    <dbReference type="NCBI Taxonomy" id="1177182"/>
    <lineage>
        <taxon>Bacteria</taxon>
        <taxon>Pseudomonadati</taxon>
        <taxon>Pseudomonadota</taxon>
        <taxon>Gammaproteobacteria</taxon>
        <taxon>Oceanospirillales</taxon>
        <taxon>Alcanivoracaceae</taxon>
        <taxon>Alloalcanivorax</taxon>
    </lineage>
</organism>
<protein>
    <submittedName>
        <fullName evidence="3">Colicin immunity protein</fullName>
    </submittedName>
</protein>
<proteinExistence type="inferred from homology"/>
<name>A0ABT2R2R1_9GAMM</name>
<dbReference type="Proteomes" id="UP001064106">
    <property type="component" value="Unassembled WGS sequence"/>
</dbReference>
<dbReference type="RefSeq" id="WP_163121504.1">
    <property type="nucleotide sequence ID" value="NZ_ARXS01000024.1"/>
</dbReference>
<keyword evidence="4" id="KW-1185">Reference proteome</keyword>
<evidence type="ECO:0000313" key="3">
    <source>
        <dbReference type="EMBL" id="MCU5784048.1"/>
    </source>
</evidence>
<dbReference type="EMBL" id="ARXS01000024">
    <property type="protein sequence ID" value="MCU5784048.1"/>
    <property type="molecule type" value="Genomic_DNA"/>
</dbReference>
<sequence>MKGLKASYSDYTESEFLELIRVIFYSDTETEEEHLELVDHFVSVTGHPAGTDVIFYPEPEVEDSPEGILGEVKRWRTEQGLPGFKN</sequence>
<dbReference type="PRINTS" id="PR01299">
    <property type="entry name" value="PYOCIN"/>
</dbReference>
<dbReference type="InterPro" id="IPR035900">
    <property type="entry name" value="Colicin_E_sf"/>
</dbReference>
<evidence type="ECO:0000256" key="2">
    <source>
        <dbReference type="ARBA" id="ARBA00023025"/>
    </source>
</evidence>
<accession>A0ABT2R2R1</accession>
<evidence type="ECO:0000313" key="4">
    <source>
        <dbReference type="Proteomes" id="UP001064106"/>
    </source>
</evidence>
<comment type="similarity">
    <text evidence="1">Belongs to the colicins ColE2/ColE8/ColE9 and pyocins S1/S2 family.</text>
</comment>
<gene>
    <name evidence="3" type="ORF">MA04_03348</name>
</gene>